<proteinExistence type="predicted"/>
<reference evidence="1" key="1">
    <citation type="submission" date="2021-11" db="EMBL/GenBank/DDBJ databases">
        <title>Fusarium solani-melongenae Genome sequencing and assembly.</title>
        <authorList>
            <person name="Xie S."/>
            <person name="Huang L."/>
            <person name="Zhang X."/>
        </authorList>
    </citation>
    <scope>NUCLEOTIDE SEQUENCE</scope>
    <source>
        <strain evidence="1">CRI 24-3</strain>
    </source>
</reference>
<name>A0ACD3Z2E7_FUSSC</name>
<evidence type="ECO:0000313" key="2">
    <source>
        <dbReference type="Proteomes" id="UP000830768"/>
    </source>
</evidence>
<evidence type="ECO:0000313" key="1">
    <source>
        <dbReference type="EMBL" id="UPK95434.1"/>
    </source>
</evidence>
<gene>
    <name evidence="1" type="ORF">LCI18_006369</name>
</gene>
<protein>
    <submittedName>
        <fullName evidence="1">Uncharacterized protein</fullName>
    </submittedName>
</protein>
<accession>A0ACD3Z2E7</accession>
<organism evidence="1 2">
    <name type="scientific">Fusarium solani subsp. cucurbitae</name>
    <name type="common">Neocosmosporum cucurbitae</name>
    <dbReference type="NCBI Taxonomy" id="2747967"/>
    <lineage>
        <taxon>Eukaryota</taxon>
        <taxon>Fungi</taxon>
        <taxon>Dikarya</taxon>
        <taxon>Ascomycota</taxon>
        <taxon>Pezizomycotina</taxon>
        <taxon>Sordariomycetes</taxon>
        <taxon>Hypocreomycetidae</taxon>
        <taxon>Hypocreales</taxon>
        <taxon>Nectriaceae</taxon>
        <taxon>Fusarium</taxon>
        <taxon>Fusarium solani species complex</taxon>
    </lineage>
</organism>
<sequence>MFNANIHFPPVVLLLIIRGVAAAEDSSEFTLNLFTDIAPILALFGEQFAQQYLSQSFTWLDHLIFACVPLGIITALSGAIRTRGPRLARSFIGRARENLATVEIGLMSSVSHEVCEMFNGSGIVRTMGRSTLAQIIILPEVYDAVRRGDSNDPSCGIHTLQTALQSRKREIPPMERSKYQGKTYRRLQRLIDPEDAKERSSNRPGAPLDPKCPPNLQLNVSTGQSSRATKDAELFTASTTAVALQLSLIAIAAVVTYHGPTSKAVGVENLYGFPCYVSGSVLLCIGMAICSAAIESSTDEYVWTRSTGDNISEDETDLQPTRDPYIMWIQQPQSVGDQAFESYAILGGSKPYIITSSRSNDLWTAETSHKGSGDVNHGRRRWWEVVTLIRVLLGSAGFIVQFIGLRGLPWPVAVSQLLAIVFMAFIRALIRRGVGIIPLACPALPGYELDFLATEIVFYPNFREFKDDEPSNEDLRDRDLGNVCRWEVRTADDKVRLTAPPNLESKGSEDDTRPTQGLDAEHRQKSSSQQLIQVRERLADLCKWKTAVSEMAVVLAQSVEHFMEILFEEKTLEVLLKGGQIDQYLWAIETSNLYPNGGDDAEEAVVRIERKGGIWVAELGKIEAIMSLWMASFEAQQVVEQRKATDDRSGSGKGDWRRSRGVKVKFRRIVGDWRGKSIDDSLKRDISWWIGDDIALECEDEHEASHQDGNKGSSLLIGFDMPLQGNPRPHYSSERRMIHSSTATLPCIMAQHLFTSFIWGATEHMPKDILHQGKPNASDFVKLDPATEFNPDDLISTWYKLRLSHSRLSRAVKEIESGGLGTVNDILLCVIPALSFRDLLPNEVVLELMPSISESISEGIQQHGWLEMTHLYRKLLGRCSGRDGERFVTAVLVETIEFILIASQSHALIDTLRSLLVEISEKFPRTLKHTAQGFHLQGRAQKLHQVFTRCGFRHSLAKALLPDTDTMVRQASAGFRKACGLRYSAKDLIPDTGNMVRQASAGFRKACGFQSCHFEALERGFVILNNPLSAQPQEYPEIAKYIGRGTLTPGVEAYSCLDKSHRSPFHIAASIGHLEFLTACFDCVETDAPKDFLKTGGLDGKTPLHLAVEGQHLDCVELLLKHLPPSQADIWGRLPIHFAALGRSYEIGRRLLAHFPEAFHVDNLGNTPLTYLLRNENDETVDQGRSDFAKELMATWTVAKADDGSGNSYLHYAAAFSDEDEIENLVKELGSVNIPNRQGQTPLHLAALEGRTAAARKLISLGAQVGRIDDRGWNALHYAADCLGAECDLVSLILNVERDTIKAINKKSLRTPLHIAAAAGNASAAMLLVSEGAELSARDKDGYTALQLALKHNRQETLDNLLSCDGVLDGWQESGPHGFQDLDLAIRHCNTECLSAALLHAATNMSMRIYGLKTMVTDREWELEDDDEDDREDDDLFDRVFESIPEMQLSILDLDVLIQMSLTVSSSDAIHQAWTSRRNDLGALKEDPWALHFLAQHGDTSTLPHLLEAEADALRLDKDNWNPSDVADRYGQNAAADLLREHLAKTGVERLDRPSYPAPSTIRDIYQGPEITIRGARDGLDISVALTSPGLSSAVFRTQECIPPNAEHFYFEAGTWIKNESGKLYVGFCTANLPRDKLPGQHPGSWSYEISTATLTAWALEGSDASSQTIESGGQRLNVGCGLNMLTGEGFVTLNGNRLKSKTVFDKHKFFVGKVYPCVAFSTHKIRGCLGARVVFSPSPTIRFSYMGPYS</sequence>
<dbReference type="EMBL" id="CP090034">
    <property type="protein sequence ID" value="UPK95434.1"/>
    <property type="molecule type" value="Genomic_DNA"/>
</dbReference>
<dbReference type="Proteomes" id="UP000830768">
    <property type="component" value="Chromosome 5"/>
</dbReference>
<keyword evidence="2" id="KW-1185">Reference proteome</keyword>